<dbReference type="Proteomes" id="UP000002221">
    <property type="component" value="Chromosome"/>
</dbReference>
<dbReference type="Gene3D" id="2.40.50.100">
    <property type="match status" value="1"/>
</dbReference>
<dbReference type="Pfam" id="PF00364">
    <property type="entry name" value="Biotin_lipoyl"/>
    <property type="match status" value="1"/>
</dbReference>
<evidence type="ECO:0000313" key="13">
    <source>
        <dbReference type="Proteomes" id="UP000002221"/>
    </source>
</evidence>
<dbReference type="GO" id="GO:0006633">
    <property type="term" value="P:fatty acid biosynthetic process"/>
    <property type="evidence" value="ECO:0007669"/>
    <property type="project" value="UniProtKB-UniPathway"/>
</dbReference>
<proteinExistence type="predicted"/>
<evidence type="ECO:0000256" key="8">
    <source>
        <dbReference type="ARBA" id="ARBA00023267"/>
    </source>
</evidence>
<gene>
    <name evidence="12" type="ordered locus">Rmar_0674</name>
</gene>
<dbReference type="InterPro" id="IPR050709">
    <property type="entry name" value="Biotin_Carboxyl_Carrier/Decarb"/>
</dbReference>
<dbReference type="AlphaFoldDB" id="D0MFP5"/>
<dbReference type="InterPro" id="IPR001882">
    <property type="entry name" value="Biotin_BS"/>
</dbReference>
<keyword evidence="8 9" id="KW-0092">Biotin</keyword>
<dbReference type="InterPro" id="IPR001249">
    <property type="entry name" value="AcCoA_biotinCC"/>
</dbReference>
<dbReference type="UniPathway" id="UPA00094"/>
<comment type="pathway">
    <text evidence="2 9">Lipid metabolism; fatty acid biosynthesis.</text>
</comment>
<feature type="region of interest" description="Disordered" evidence="10">
    <location>
        <begin position="72"/>
        <end position="102"/>
    </location>
</feature>
<dbReference type="eggNOG" id="COG0511">
    <property type="taxonomic scope" value="Bacteria"/>
</dbReference>
<dbReference type="CDD" id="cd06850">
    <property type="entry name" value="biotinyl_domain"/>
    <property type="match status" value="1"/>
</dbReference>
<keyword evidence="13" id="KW-1185">Reference proteome</keyword>
<dbReference type="RefSeq" id="WP_012843184.1">
    <property type="nucleotide sequence ID" value="NC_013501.1"/>
</dbReference>
<evidence type="ECO:0000259" key="11">
    <source>
        <dbReference type="PROSITE" id="PS50968"/>
    </source>
</evidence>
<evidence type="ECO:0000256" key="6">
    <source>
        <dbReference type="ARBA" id="ARBA00023098"/>
    </source>
</evidence>
<dbReference type="EMBL" id="CP001807">
    <property type="protein sequence ID" value="ACY47572.1"/>
    <property type="molecule type" value="Genomic_DNA"/>
</dbReference>
<evidence type="ECO:0000256" key="2">
    <source>
        <dbReference type="ARBA" id="ARBA00005194"/>
    </source>
</evidence>
<dbReference type="PROSITE" id="PS50968">
    <property type="entry name" value="BIOTINYL_LIPOYL"/>
    <property type="match status" value="1"/>
</dbReference>
<evidence type="ECO:0000256" key="3">
    <source>
        <dbReference type="ARBA" id="ARBA00017562"/>
    </source>
</evidence>
<keyword evidence="4 9" id="KW-0444">Lipid biosynthesis</keyword>
<protein>
    <recommendedName>
        <fullName evidence="3 9">Biotin carboxyl carrier protein of acetyl-CoA carboxylase</fullName>
    </recommendedName>
</protein>
<reference evidence="12 13" key="1">
    <citation type="journal article" date="2009" name="Stand. Genomic Sci.">
        <title>Complete genome sequence of Rhodothermus marinus type strain (R-10).</title>
        <authorList>
            <person name="Nolan M."/>
            <person name="Tindall B.J."/>
            <person name="Pomrenke H."/>
            <person name="Lapidus A."/>
            <person name="Copeland A."/>
            <person name="Glavina Del Rio T."/>
            <person name="Lucas S."/>
            <person name="Chen F."/>
            <person name="Tice H."/>
            <person name="Cheng J.F."/>
            <person name="Saunders E."/>
            <person name="Han C."/>
            <person name="Bruce D."/>
            <person name="Goodwin L."/>
            <person name="Chain P."/>
            <person name="Pitluck S."/>
            <person name="Ovchinikova G."/>
            <person name="Pati A."/>
            <person name="Ivanova N."/>
            <person name="Mavromatis K."/>
            <person name="Chen A."/>
            <person name="Palaniappan K."/>
            <person name="Land M."/>
            <person name="Hauser L."/>
            <person name="Chang Y.J."/>
            <person name="Jeffries C.D."/>
            <person name="Brettin T."/>
            <person name="Goker M."/>
            <person name="Bristow J."/>
            <person name="Eisen J.A."/>
            <person name="Markowitz V."/>
            <person name="Hugenholtz P."/>
            <person name="Kyrpides N.C."/>
            <person name="Klenk H.P."/>
            <person name="Detter J.C."/>
        </authorList>
    </citation>
    <scope>NUCLEOTIDE SEQUENCE [LARGE SCALE GENOMIC DNA]</scope>
    <source>
        <strain evidence="13">ATCC 43812 / DSM 4252 / R-10</strain>
    </source>
</reference>
<evidence type="ECO:0000256" key="1">
    <source>
        <dbReference type="ARBA" id="ARBA00003761"/>
    </source>
</evidence>
<dbReference type="NCBIfam" id="TIGR00531">
    <property type="entry name" value="BCCP"/>
    <property type="match status" value="1"/>
</dbReference>
<dbReference type="PROSITE" id="PS00188">
    <property type="entry name" value="BIOTIN"/>
    <property type="match status" value="1"/>
</dbReference>
<dbReference type="PANTHER" id="PTHR45266:SF3">
    <property type="entry name" value="OXALOACETATE DECARBOXYLASE ALPHA CHAIN"/>
    <property type="match status" value="1"/>
</dbReference>
<evidence type="ECO:0000256" key="4">
    <source>
        <dbReference type="ARBA" id="ARBA00022516"/>
    </source>
</evidence>
<dbReference type="STRING" id="518766.Rmar_0674"/>
<name>D0MFP5_RHOM4</name>
<evidence type="ECO:0000256" key="9">
    <source>
        <dbReference type="RuleBase" id="RU364072"/>
    </source>
</evidence>
<dbReference type="PANTHER" id="PTHR45266">
    <property type="entry name" value="OXALOACETATE DECARBOXYLASE ALPHA CHAIN"/>
    <property type="match status" value="1"/>
</dbReference>
<keyword evidence="6 9" id="KW-0443">Lipid metabolism</keyword>
<organism evidence="12 13">
    <name type="scientific">Rhodothermus marinus (strain ATCC 43812 / DSM 4252 / R-10)</name>
    <name type="common">Rhodothermus obamensis</name>
    <dbReference type="NCBI Taxonomy" id="518766"/>
    <lineage>
        <taxon>Bacteria</taxon>
        <taxon>Pseudomonadati</taxon>
        <taxon>Rhodothermota</taxon>
        <taxon>Rhodothermia</taxon>
        <taxon>Rhodothermales</taxon>
        <taxon>Rhodothermaceae</taxon>
        <taxon>Rhodothermus</taxon>
    </lineage>
</organism>
<dbReference type="OrthoDB" id="9811735at2"/>
<evidence type="ECO:0000256" key="10">
    <source>
        <dbReference type="SAM" id="MobiDB-lite"/>
    </source>
</evidence>
<dbReference type="GO" id="GO:0003989">
    <property type="term" value="F:acetyl-CoA carboxylase activity"/>
    <property type="evidence" value="ECO:0007669"/>
    <property type="project" value="InterPro"/>
</dbReference>
<sequence length="187" mass="19904">MDLERIRELLKIVAESGVAEVEIEEEDFKLVIRKNAPTIVMQSAPVPAYAMPYGMPQMIPAPAPMPAAQPVAAPVGAGSNPGPAAEAPATQTDQSADGAPAAVKEKEKTYIVRAPIVGTFYRAPAPDADPFVEVGDRVKPGDVLCIIEAMKLMNEIESEVAGVVKEILVENAQPVEYDQPLFVIALD</sequence>
<keyword evidence="7 9" id="KW-0275">Fatty acid biosynthesis</keyword>
<dbReference type="GO" id="GO:0009317">
    <property type="term" value="C:acetyl-CoA carboxylase complex"/>
    <property type="evidence" value="ECO:0007669"/>
    <property type="project" value="InterPro"/>
</dbReference>
<dbReference type="InterPro" id="IPR011053">
    <property type="entry name" value="Single_hybrid_motif"/>
</dbReference>
<dbReference type="PRINTS" id="PR01071">
    <property type="entry name" value="ACOABIOTINCC"/>
</dbReference>
<evidence type="ECO:0000256" key="7">
    <source>
        <dbReference type="ARBA" id="ARBA00023160"/>
    </source>
</evidence>
<evidence type="ECO:0000256" key="5">
    <source>
        <dbReference type="ARBA" id="ARBA00022832"/>
    </source>
</evidence>
<dbReference type="InterPro" id="IPR000089">
    <property type="entry name" value="Biotin_lipoyl"/>
</dbReference>
<dbReference type="KEGG" id="rmr:Rmar_0674"/>
<comment type="function">
    <text evidence="1 9">This protein is a component of the acetyl coenzyme A carboxylase complex; first, biotin carboxylase catalyzes the carboxylation of the carrier protein and then the transcarboxylase transfers the carboxyl group to form malonyl-CoA.</text>
</comment>
<dbReference type="FunFam" id="2.40.50.100:FF:000003">
    <property type="entry name" value="Acetyl-CoA carboxylase biotin carboxyl carrier protein"/>
    <property type="match status" value="1"/>
</dbReference>
<keyword evidence="5 9" id="KW-0276">Fatty acid metabolism</keyword>
<feature type="domain" description="Lipoyl-binding" evidence="11">
    <location>
        <begin position="109"/>
        <end position="185"/>
    </location>
</feature>
<accession>D0MFP5</accession>
<dbReference type="SUPFAM" id="SSF51230">
    <property type="entry name" value="Single hybrid motif"/>
    <property type="match status" value="1"/>
</dbReference>
<dbReference type="HOGENOM" id="CLU_016733_3_1_10"/>
<evidence type="ECO:0000313" key="12">
    <source>
        <dbReference type="EMBL" id="ACY47572.1"/>
    </source>
</evidence>